<evidence type="ECO:0000313" key="2">
    <source>
        <dbReference type="EMBL" id="SHJ49933.1"/>
    </source>
</evidence>
<dbReference type="EMBL" id="FQZM01000037">
    <property type="protein sequence ID" value="SHJ49933.1"/>
    <property type="molecule type" value="Genomic_DNA"/>
</dbReference>
<dbReference type="RefSeq" id="WP_072870362.1">
    <property type="nucleotide sequence ID" value="NZ_FQZM01000037.1"/>
</dbReference>
<feature type="domain" description="HepT-like" evidence="1">
    <location>
        <begin position="51"/>
        <end position="159"/>
    </location>
</feature>
<dbReference type="AlphaFoldDB" id="A0A1M6JTC2"/>
<evidence type="ECO:0000259" key="1">
    <source>
        <dbReference type="Pfam" id="PF20797"/>
    </source>
</evidence>
<protein>
    <recommendedName>
        <fullName evidence="1">HepT-like domain-containing protein</fullName>
    </recommendedName>
</protein>
<gene>
    <name evidence="2" type="ORF">SAMN02745219_02700</name>
</gene>
<name>A0A1M6JTC2_9FIRM</name>
<dbReference type="Pfam" id="PF20797">
    <property type="entry name" value="HepT-like_2"/>
    <property type="match status" value="1"/>
</dbReference>
<accession>A0A1M6JTC2</accession>
<organism evidence="2 3">
    <name type="scientific">Desulfofundulus thermosubterraneus DSM 16057</name>
    <dbReference type="NCBI Taxonomy" id="1121432"/>
    <lineage>
        <taxon>Bacteria</taxon>
        <taxon>Bacillati</taxon>
        <taxon>Bacillota</taxon>
        <taxon>Clostridia</taxon>
        <taxon>Eubacteriales</taxon>
        <taxon>Peptococcaceae</taxon>
        <taxon>Desulfofundulus</taxon>
    </lineage>
</organism>
<dbReference type="Proteomes" id="UP000184529">
    <property type="component" value="Unassembled WGS sequence"/>
</dbReference>
<keyword evidence="3" id="KW-1185">Reference proteome</keyword>
<proteinExistence type="predicted"/>
<evidence type="ECO:0000313" key="3">
    <source>
        <dbReference type="Proteomes" id="UP000184529"/>
    </source>
</evidence>
<reference evidence="3" key="1">
    <citation type="submission" date="2016-11" db="EMBL/GenBank/DDBJ databases">
        <authorList>
            <person name="Varghese N."/>
            <person name="Submissions S."/>
        </authorList>
    </citation>
    <scope>NUCLEOTIDE SEQUENCE [LARGE SCALE GENOMIC DNA]</scope>
    <source>
        <strain evidence="3">DSM 16057</strain>
    </source>
</reference>
<sequence length="169" mass="19567">MSEEKINAYLGLIGDLEDKMPSIENIVGKIHSLGQEINRISGKIPEEKLMALAGYLHHFYTGVEDILARIIKTVDGYMPRSGDWHSELLYISSRKTPGVRPAIISAEMHEILTDYKAFRHLYRHAYAKELRWKKMDHLALNIQDVWMAFKKSIMAIIQFLQKIINDLEK</sequence>
<dbReference type="InterPro" id="IPR048769">
    <property type="entry name" value="HepT-like_dom"/>
</dbReference>
<dbReference type="OrthoDB" id="9792853at2"/>
<dbReference type="STRING" id="1121432.SAMN02745219_02700"/>